<gene>
    <name evidence="1" type="ORF">UFOPK1493_04586</name>
</gene>
<accession>A0A6J6GYB3</accession>
<evidence type="ECO:0000313" key="1">
    <source>
        <dbReference type="EMBL" id="CAB4604983.1"/>
    </source>
</evidence>
<dbReference type="InterPro" id="IPR009959">
    <property type="entry name" value="Cyclase_SnoaL-like"/>
</dbReference>
<dbReference type="GO" id="GO:0030638">
    <property type="term" value="P:polyketide metabolic process"/>
    <property type="evidence" value="ECO:0007669"/>
    <property type="project" value="InterPro"/>
</dbReference>
<dbReference type="SUPFAM" id="SSF54427">
    <property type="entry name" value="NTF2-like"/>
    <property type="match status" value="1"/>
</dbReference>
<dbReference type="AlphaFoldDB" id="A0A6J6GYB3"/>
<dbReference type="Pfam" id="PF07366">
    <property type="entry name" value="SnoaL"/>
    <property type="match status" value="1"/>
</dbReference>
<dbReference type="InterPro" id="IPR032710">
    <property type="entry name" value="NTF2-like_dom_sf"/>
</dbReference>
<sequence length="108" mass="12111">MRAMVTMFASGDPSLATDFVDESYLDHQGLGEGPLRGVHGFAFVVRTNFASYRDLDVRIEDLFASGDRVVARITWQGHRINGEYVVRRTIDILRIENGRAVEHWGAAS</sequence>
<name>A0A6J6GYB3_9ZZZZ</name>
<dbReference type="Gene3D" id="3.10.450.50">
    <property type="match status" value="1"/>
</dbReference>
<proteinExistence type="predicted"/>
<organism evidence="1">
    <name type="scientific">freshwater metagenome</name>
    <dbReference type="NCBI Taxonomy" id="449393"/>
    <lineage>
        <taxon>unclassified sequences</taxon>
        <taxon>metagenomes</taxon>
        <taxon>ecological metagenomes</taxon>
    </lineage>
</organism>
<protein>
    <submittedName>
        <fullName evidence="1">Unannotated protein</fullName>
    </submittedName>
</protein>
<reference evidence="1" key="1">
    <citation type="submission" date="2020-05" db="EMBL/GenBank/DDBJ databases">
        <authorList>
            <person name="Chiriac C."/>
            <person name="Salcher M."/>
            <person name="Ghai R."/>
            <person name="Kavagutti S V."/>
        </authorList>
    </citation>
    <scope>NUCLEOTIDE SEQUENCE</scope>
</reference>
<dbReference type="EMBL" id="CAEZSR010000392">
    <property type="protein sequence ID" value="CAB4604983.1"/>
    <property type="molecule type" value="Genomic_DNA"/>
</dbReference>